<dbReference type="Proteomes" id="UP000005947">
    <property type="component" value="Unassembled WGS sequence"/>
</dbReference>
<dbReference type="eggNOG" id="COG0580">
    <property type="taxonomic scope" value="Bacteria"/>
</dbReference>
<name>F1T533_9ACTN</name>
<accession>F1T533</accession>
<evidence type="ECO:0000313" key="9">
    <source>
        <dbReference type="EMBL" id="EGF23799.1"/>
    </source>
</evidence>
<comment type="subcellular location">
    <subcellularLocation>
        <location evidence="1">Membrane</location>
        <topology evidence="1">Multi-pass membrane protein</topology>
    </subcellularLocation>
</comment>
<dbReference type="NCBIfam" id="TIGR00861">
    <property type="entry name" value="MIP"/>
    <property type="match status" value="1"/>
</dbReference>
<dbReference type="GO" id="GO:0015254">
    <property type="term" value="F:glycerol channel activity"/>
    <property type="evidence" value="ECO:0007669"/>
    <property type="project" value="TreeGrafter"/>
</dbReference>
<feature type="transmembrane region" description="Helical" evidence="8">
    <location>
        <begin position="214"/>
        <end position="238"/>
    </location>
</feature>
<evidence type="ECO:0000256" key="1">
    <source>
        <dbReference type="ARBA" id="ARBA00004141"/>
    </source>
</evidence>
<keyword evidence="6 8" id="KW-0472">Membrane</keyword>
<evidence type="ECO:0000313" key="10">
    <source>
        <dbReference type="Proteomes" id="UP000005947"/>
    </source>
</evidence>
<organism evidence="9 10">
    <name type="scientific">Fannyhessea vaginae DSM 15829</name>
    <dbReference type="NCBI Taxonomy" id="525256"/>
    <lineage>
        <taxon>Bacteria</taxon>
        <taxon>Bacillati</taxon>
        <taxon>Actinomycetota</taxon>
        <taxon>Coriobacteriia</taxon>
        <taxon>Coriobacteriales</taxon>
        <taxon>Atopobiaceae</taxon>
        <taxon>Fannyhessea</taxon>
    </lineage>
</organism>
<feature type="transmembrane region" description="Helical" evidence="8">
    <location>
        <begin position="165"/>
        <end position="186"/>
    </location>
</feature>
<dbReference type="GO" id="GO:0005886">
    <property type="term" value="C:plasma membrane"/>
    <property type="evidence" value="ECO:0007669"/>
    <property type="project" value="TreeGrafter"/>
</dbReference>
<dbReference type="EMBL" id="ACGK02000001">
    <property type="protein sequence ID" value="EGF23799.1"/>
    <property type="molecule type" value="Genomic_DNA"/>
</dbReference>
<dbReference type="InterPro" id="IPR000425">
    <property type="entry name" value="MIP"/>
</dbReference>
<feature type="transmembrane region" description="Helical" evidence="8">
    <location>
        <begin position="87"/>
        <end position="106"/>
    </location>
</feature>
<dbReference type="RefSeq" id="WP_006302928.1">
    <property type="nucleotide sequence ID" value="NZ_ACGK02000001.1"/>
</dbReference>
<dbReference type="Gene3D" id="1.20.1080.10">
    <property type="entry name" value="Glycerol uptake facilitator protein"/>
    <property type="match status" value="1"/>
</dbReference>
<keyword evidence="10" id="KW-1185">Reference proteome</keyword>
<dbReference type="SUPFAM" id="SSF81338">
    <property type="entry name" value="Aquaporin-like"/>
    <property type="match status" value="1"/>
</dbReference>
<evidence type="ECO:0000256" key="6">
    <source>
        <dbReference type="ARBA" id="ARBA00023136"/>
    </source>
</evidence>
<evidence type="ECO:0000256" key="2">
    <source>
        <dbReference type="ARBA" id="ARBA00006175"/>
    </source>
</evidence>
<dbReference type="InterPro" id="IPR022357">
    <property type="entry name" value="MIP_CS"/>
</dbReference>
<proteinExistence type="inferred from homology"/>
<gene>
    <name evidence="9" type="ORF">HMPREF0091_10746</name>
</gene>
<dbReference type="InterPro" id="IPR050363">
    <property type="entry name" value="MIP/Aquaporin"/>
</dbReference>
<evidence type="ECO:0000256" key="4">
    <source>
        <dbReference type="ARBA" id="ARBA00022692"/>
    </source>
</evidence>
<sequence length="239" mass="25754">MITLPMIGEFLGTFIMMLLGEGVICSVELKQTKSYGTGWMQTATGWAMAITLAVYVAGIFGPAHLNPAVSIALAYVGEISWEQVPPFILAQFLGAMCANVCVWLHFYPHWKQTTNQDAILSCFCTAPAIRHTPSNLFGEVLSTSVLIIGVLCLGPNRLEHGLGPIVIGILILVIGLCLGSTTGYAMNPARDLGPRIMHSLLPIANKGTSHWEYAWIPVVGPLMGATLGAFLYHSLLMLL</sequence>
<keyword evidence="5 8" id="KW-1133">Transmembrane helix</keyword>
<feature type="transmembrane region" description="Helical" evidence="8">
    <location>
        <begin position="46"/>
        <end position="75"/>
    </location>
</feature>
<dbReference type="PANTHER" id="PTHR43829:SF9">
    <property type="entry name" value="AQUAPORIN-9"/>
    <property type="match status" value="1"/>
</dbReference>
<comment type="caution">
    <text evidence="9">The sequence shown here is derived from an EMBL/GenBank/DDBJ whole genome shotgun (WGS) entry which is preliminary data.</text>
</comment>
<keyword evidence="3 7" id="KW-0813">Transport</keyword>
<dbReference type="OrthoDB" id="9807293at2"/>
<evidence type="ECO:0000256" key="7">
    <source>
        <dbReference type="RuleBase" id="RU000477"/>
    </source>
</evidence>
<evidence type="ECO:0000256" key="5">
    <source>
        <dbReference type="ARBA" id="ARBA00022989"/>
    </source>
</evidence>
<comment type="similarity">
    <text evidence="2 7">Belongs to the MIP/aquaporin (TC 1.A.8) family.</text>
</comment>
<evidence type="ECO:0000256" key="3">
    <source>
        <dbReference type="ARBA" id="ARBA00022448"/>
    </source>
</evidence>
<dbReference type="AlphaFoldDB" id="F1T533"/>
<evidence type="ECO:0000256" key="8">
    <source>
        <dbReference type="SAM" id="Phobius"/>
    </source>
</evidence>
<dbReference type="PRINTS" id="PR00783">
    <property type="entry name" value="MINTRINSICP"/>
</dbReference>
<keyword evidence="4 7" id="KW-0812">Transmembrane</keyword>
<dbReference type="PANTHER" id="PTHR43829">
    <property type="entry name" value="AQUAPORIN OR AQUAGLYCEROPORIN RELATED"/>
    <property type="match status" value="1"/>
</dbReference>
<dbReference type="Pfam" id="PF00230">
    <property type="entry name" value="MIP"/>
    <property type="match status" value="1"/>
</dbReference>
<dbReference type="InterPro" id="IPR023271">
    <property type="entry name" value="Aquaporin-like"/>
</dbReference>
<dbReference type="PROSITE" id="PS00221">
    <property type="entry name" value="MIP"/>
    <property type="match status" value="1"/>
</dbReference>
<reference evidence="9 10" key="1">
    <citation type="submission" date="2011-02" db="EMBL/GenBank/DDBJ databases">
        <authorList>
            <person name="Muzny D."/>
            <person name="Qin X."/>
            <person name="Buhay C."/>
            <person name="Dugan-Rocha S."/>
            <person name="Ding Y."/>
            <person name="Chen G."/>
            <person name="Hawes A."/>
            <person name="Holder M."/>
            <person name="Jhangiani S."/>
            <person name="Johnson A."/>
            <person name="Khan Z."/>
            <person name="Li Z."/>
            <person name="Liu W."/>
            <person name="Liu X."/>
            <person name="Perez L."/>
            <person name="Shen H."/>
            <person name="Wang Q."/>
            <person name="Watt J."/>
            <person name="Xi L."/>
            <person name="Xin Y."/>
            <person name="Zhou J."/>
            <person name="Deng J."/>
            <person name="Jiang H."/>
            <person name="Liu Y."/>
            <person name="Qu J."/>
            <person name="Song X.-Z."/>
            <person name="Zhang L."/>
            <person name="Villasana D."/>
            <person name="Johnson A."/>
            <person name="Liu J."/>
            <person name="Liyanage D."/>
            <person name="Lorensuhewa L."/>
            <person name="Robinson T."/>
            <person name="Song A."/>
            <person name="Song B.-B."/>
            <person name="Dinh H."/>
            <person name="Thornton R."/>
            <person name="Coyle M."/>
            <person name="Francisco L."/>
            <person name="Jackson L."/>
            <person name="Javaid M."/>
            <person name="Korchina V."/>
            <person name="Kovar C."/>
            <person name="Mata R."/>
            <person name="Mathew T."/>
            <person name="Ngo R."/>
            <person name="Nguyen L."/>
            <person name="Nguyen N."/>
            <person name="Okwuonu G."/>
            <person name="Ongeri F."/>
            <person name="Pham C."/>
            <person name="Simmons D."/>
            <person name="Wilczek-Boney K."/>
            <person name="Hale W."/>
            <person name="Jakkamsetti A."/>
            <person name="Pham P."/>
            <person name="Ruth R."/>
            <person name="San Lucas F."/>
            <person name="Warren J."/>
            <person name="Zhang J."/>
            <person name="Zhao Z."/>
            <person name="Zhou C."/>
            <person name="Zhu D."/>
            <person name="Lee S."/>
            <person name="Bess C."/>
            <person name="Blankenburg K."/>
            <person name="Forbes L."/>
            <person name="Fu Q."/>
            <person name="Gubbala S."/>
            <person name="Hirani K."/>
            <person name="Jayaseelan J.C."/>
            <person name="Lara F."/>
            <person name="Munidasa M."/>
            <person name="Palculict T."/>
            <person name="Patil S."/>
            <person name="Pu L.-L."/>
            <person name="Saada N."/>
            <person name="Tang L."/>
            <person name="Weissenberger G."/>
            <person name="Zhu Y."/>
            <person name="Hemphill L."/>
            <person name="Shang Y."/>
            <person name="Youmans B."/>
            <person name="Ayvaz T."/>
            <person name="Ross M."/>
            <person name="Santibanez J."/>
            <person name="Aqrawi P."/>
            <person name="Gross S."/>
            <person name="Joshi V."/>
            <person name="Fowler G."/>
            <person name="Nazareth L."/>
            <person name="Reid J."/>
            <person name="Worley K."/>
            <person name="Petrosino J."/>
            <person name="Highlander S."/>
            <person name="Gibbs R."/>
        </authorList>
    </citation>
    <scope>NUCLEOTIDE SEQUENCE [LARGE SCALE GENOMIC DNA]</scope>
    <source>
        <strain evidence="9 10">DSM 15829</strain>
    </source>
</reference>
<protein>
    <submittedName>
        <fullName evidence="9">MIP family channel protein</fullName>
    </submittedName>
</protein>
<dbReference type="GeneID" id="93210348"/>